<dbReference type="InterPro" id="IPR043502">
    <property type="entry name" value="DNA/RNA_pol_sf"/>
</dbReference>
<keyword evidence="3" id="KW-1185">Reference proteome</keyword>
<proteinExistence type="predicted"/>
<dbReference type="AlphaFoldDB" id="A0A2J7PVX3"/>
<dbReference type="GO" id="GO:0003964">
    <property type="term" value="F:RNA-directed DNA polymerase activity"/>
    <property type="evidence" value="ECO:0007669"/>
    <property type="project" value="UniProtKB-KW"/>
</dbReference>
<dbReference type="PANTHER" id="PTHR36688:SF2">
    <property type="entry name" value="ENDONUCLEASE_EXONUCLEASE_PHOSPHATASE DOMAIN-CONTAINING PROTEIN"/>
    <property type="match status" value="1"/>
</dbReference>
<dbReference type="InterPro" id="IPR052560">
    <property type="entry name" value="RdDP_mobile_element"/>
</dbReference>
<name>A0A2J7PVX3_9NEOP</name>
<gene>
    <name evidence="2" type="primary">pol_5</name>
    <name evidence="2" type="ORF">B7P43_G06269</name>
</gene>
<dbReference type="PROSITE" id="PS50878">
    <property type="entry name" value="RT_POL"/>
    <property type="match status" value="1"/>
</dbReference>
<dbReference type="OrthoDB" id="7701509at2759"/>
<comment type="caution">
    <text evidence="2">The sequence shown here is derived from an EMBL/GenBank/DDBJ whole genome shotgun (WGS) entry which is preliminary data.</text>
</comment>
<dbReference type="Gene3D" id="3.60.10.10">
    <property type="entry name" value="Endonuclease/exonuclease/phosphatase"/>
    <property type="match status" value="1"/>
</dbReference>
<feature type="domain" description="Reverse transcriptase" evidence="1">
    <location>
        <begin position="457"/>
        <end position="723"/>
    </location>
</feature>
<dbReference type="EMBL" id="NEVH01020940">
    <property type="protein sequence ID" value="PNF20480.1"/>
    <property type="molecule type" value="Genomic_DNA"/>
</dbReference>
<dbReference type="PANTHER" id="PTHR36688">
    <property type="entry name" value="ENDO/EXONUCLEASE/PHOSPHATASE DOMAIN-CONTAINING PROTEIN"/>
    <property type="match status" value="1"/>
</dbReference>
<reference evidence="2 3" key="1">
    <citation type="submission" date="2017-12" db="EMBL/GenBank/DDBJ databases">
        <title>Hemimetabolous genomes reveal molecular basis of termite eusociality.</title>
        <authorList>
            <person name="Harrison M.C."/>
            <person name="Jongepier E."/>
            <person name="Robertson H.M."/>
            <person name="Arning N."/>
            <person name="Bitard-Feildel T."/>
            <person name="Chao H."/>
            <person name="Childers C.P."/>
            <person name="Dinh H."/>
            <person name="Doddapaneni H."/>
            <person name="Dugan S."/>
            <person name="Gowin J."/>
            <person name="Greiner C."/>
            <person name="Han Y."/>
            <person name="Hu H."/>
            <person name="Hughes D.S.T."/>
            <person name="Huylmans A.-K."/>
            <person name="Kemena C."/>
            <person name="Kremer L.P.M."/>
            <person name="Lee S.L."/>
            <person name="Lopez-Ezquerra A."/>
            <person name="Mallet L."/>
            <person name="Monroy-Kuhn J.M."/>
            <person name="Moser A."/>
            <person name="Murali S.C."/>
            <person name="Muzny D.M."/>
            <person name="Otani S."/>
            <person name="Piulachs M.-D."/>
            <person name="Poelchau M."/>
            <person name="Qu J."/>
            <person name="Schaub F."/>
            <person name="Wada-Katsumata A."/>
            <person name="Worley K.C."/>
            <person name="Xie Q."/>
            <person name="Ylla G."/>
            <person name="Poulsen M."/>
            <person name="Gibbs R.A."/>
            <person name="Schal C."/>
            <person name="Richards S."/>
            <person name="Belles X."/>
            <person name="Korb J."/>
            <person name="Bornberg-Bauer E."/>
        </authorList>
    </citation>
    <scope>NUCLEOTIDE SEQUENCE [LARGE SCALE GENOMIC DNA]</scope>
    <source>
        <tissue evidence="2">Whole body</tissue>
    </source>
</reference>
<keyword evidence="2" id="KW-0695">RNA-directed DNA polymerase</keyword>
<dbReference type="EMBL" id="NEVH01020940">
    <property type="protein sequence ID" value="PNF20481.1"/>
    <property type="molecule type" value="Genomic_DNA"/>
</dbReference>
<dbReference type="Pfam" id="PF00078">
    <property type="entry name" value="RVT_1"/>
    <property type="match status" value="1"/>
</dbReference>
<evidence type="ECO:0000313" key="2">
    <source>
        <dbReference type="EMBL" id="PNF20481.1"/>
    </source>
</evidence>
<dbReference type="CDD" id="cd01650">
    <property type="entry name" value="RT_nLTR_like"/>
    <property type="match status" value="1"/>
</dbReference>
<dbReference type="STRING" id="105785.A0A2J7PVX3"/>
<dbReference type="InterPro" id="IPR036691">
    <property type="entry name" value="Endo/exonu/phosph_ase_sf"/>
</dbReference>
<dbReference type="SUPFAM" id="SSF56219">
    <property type="entry name" value="DNase I-like"/>
    <property type="match status" value="1"/>
</dbReference>
<keyword evidence="2" id="KW-0548">Nucleotidyltransferase</keyword>
<evidence type="ECO:0000259" key="1">
    <source>
        <dbReference type="PROSITE" id="PS50878"/>
    </source>
</evidence>
<sequence>MFLLNHNIDILLISETHFTTKNFFRIPNYITYTTNHPAGTARGGTAIIIKCTIQHNPLNPFTQDYLQATSIALEGPNGLITISAVYLPPKYTITHDHLTSFYTSLGHKFLAGGDYNAKHTDWGSRLISPRGRTIQNFIERFHYNHHSSGEPTYWPTDRNKLPDLVDFCISKGIPHNSIAAKSCLELSSDHTPVLITLSFNISLRTPHPSLCNNKTNWELFHLLFTEHLDLHVPLKTPSDIEAAINSFNNLIQWAGWSSTPESPIVHQTSNCPLIIKQKILHKRSLRRIWHATHSRTVKRQLNKATYELKQLLSNNFNESFQHYIQNLSPTASSNYSIWKAVKKNKHITTPSPPLLTPQGTWASTNSTKAHTFANHLASVFQPHPSNNLPEEENSIINYLESPYQLDPPLPRFKQSEVKTIIKTLYPKTSPGYDLITGKILQELPPAGIKYITQLINSSILIGYFPDQWKVAQIILLLKPGKPPHVPASYRPISLLPLLSKVFEKLLFQRLLPIVENQLLLPDHQFGFRQRHSTIQQTHRIVNKIHEALETKQYCSAAFLDISQAFDKVWHTGLLFKLRRSLPLNYFLLVKSYLQNRHYRVKVDNAYTDLLPIRAGVPQGSVLGPLLYLLYTSDLPSSSDVTTATFADDTAVLAIDPDPTNASQKLQSSLNDIQDWLSLWRLKANGSKSTHITFSNRRGNCPTVYIYNDPLPQAEVVKYLGLHLDKRLTWHHHIFTKRKQLGITISKLYWLLGRKSKLNLNNKLLIYKASIKPIWTYGIQLWGTASTSNIEILECFQSKVLRLITDAPWYVPNAVLRKDLQVPSIKEEIRRFSSRYREGLSTHPNRLATQLMKPPTSRRLKKNLPSDLPSRFSD</sequence>
<keyword evidence="2" id="KW-0808">Transferase</keyword>
<dbReference type="InParanoid" id="A0A2J7PVX3"/>
<evidence type="ECO:0000313" key="3">
    <source>
        <dbReference type="Proteomes" id="UP000235965"/>
    </source>
</evidence>
<dbReference type="SUPFAM" id="SSF56672">
    <property type="entry name" value="DNA/RNA polymerases"/>
    <property type="match status" value="1"/>
</dbReference>
<protein>
    <submittedName>
        <fullName evidence="2">RNA-directed DNA polymerase from mobile element jockey</fullName>
    </submittedName>
</protein>
<dbReference type="Proteomes" id="UP000235965">
    <property type="component" value="Unassembled WGS sequence"/>
</dbReference>
<organism evidence="2 3">
    <name type="scientific">Cryptotermes secundus</name>
    <dbReference type="NCBI Taxonomy" id="105785"/>
    <lineage>
        <taxon>Eukaryota</taxon>
        <taxon>Metazoa</taxon>
        <taxon>Ecdysozoa</taxon>
        <taxon>Arthropoda</taxon>
        <taxon>Hexapoda</taxon>
        <taxon>Insecta</taxon>
        <taxon>Pterygota</taxon>
        <taxon>Neoptera</taxon>
        <taxon>Polyneoptera</taxon>
        <taxon>Dictyoptera</taxon>
        <taxon>Blattodea</taxon>
        <taxon>Blattoidea</taxon>
        <taxon>Termitoidae</taxon>
        <taxon>Kalotermitidae</taxon>
        <taxon>Cryptotermitinae</taxon>
        <taxon>Cryptotermes</taxon>
    </lineage>
</organism>
<dbReference type="Pfam" id="PF14529">
    <property type="entry name" value="Exo_endo_phos_2"/>
    <property type="match status" value="1"/>
</dbReference>
<accession>A0A2J7PVX3</accession>
<dbReference type="InterPro" id="IPR005135">
    <property type="entry name" value="Endo/exonuclease/phosphatase"/>
</dbReference>
<dbReference type="InterPro" id="IPR000477">
    <property type="entry name" value="RT_dom"/>
</dbReference>